<dbReference type="InterPro" id="IPR001128">
    <property type="entry name" value="Cyt_P450"/>
</dbReference>
<keyword evidence="6 7" id="KW-0503">Monooxygenase</keyword>
<dbReference type="Gene3D" id="1.10.630.10">
    <property type="entry name" value="Cytochrome P450"/>
    <property type="match status" value="1"/>
</dbReference>
<dbReference type="InterPro" id="IPR036396">
    <property type="entry name" value="Cyt_P450_sf"/>
</dbReference>
<dbReference type="Pfam" id="PF00067">
    <property type="entry name" value="p450"/>
    <property type="match status" value="1"/>
</dbReference>
<evidence type="ECO:0000256" key="6">
    <source>
        <dbReference type="ARBA" id="ARBA00023033"/>
    </source>
</evidence>
<dbReference type="Proteomes" id="UP001465668">
    <property type="component" value="Unassembled WGS sequence"/>
</dbReference>
<evidence type="ECO:0000256" key="8">
    <source>
        <dbReference type="SAM" id="Phobius"/>
    </source>
</evidence>
<evidence type="ECO:0000256" key="4">
    <source>
        <dbReference type="ARBA" id="ARBA00023002"/>
    </source>
</evidence>
<keyword evidence="8" id="KW-0812">Transmembrane</keyword>
<evidence type="ECO:0000313" key="9">
    <source>
        <dbReference type="EMBL" id="KAK9773779.1"/>
    </source>
</evidence>
<keyword evidence="8" id="KW-0472">Membrane</keyword>
<keyword evidence="7" id="KW-0349">Heme</keyword>
<evidence type="ECO:0008006" key="11">
    <source>
        <dbReference type="Google" id="ProtNLM"/>
    </source>
</evidence>
<keyword evidence="10" id="KW-1185">Reference proteome</keyword>
<comment type="similarity">
    <text evidence="2 7">Belongs to the cytochrome P450 family.</text>
</comment>
<evidence type="ECO:0000313" key="10">
    <source>
        <dbReference type="Proteomes" id="UP001465668"/>
    </source>
</evidence>
<dbReference type="SUPFAM" id="SSF48264">
    <property type="entry name" value="Cytochrome P450"/>
    <property type="match status" value="1"/>
</dbReference>
<comment type="cofactor">
    <cofactor evidence="1">
        <name>heme</name>
        <dbReference type="ChEBI" id="CHEBI:30413"/>
    </cofactor>
</comment>
<reference evidence="9 10" key="1">
    <citation type="submission" date="2024-02" db="EMBL/GenBank/DDBJ databases">
        <title>First draft genome assembly of two strains of Seiridium cardinale.</title>
        <authorList>
            <person name="Emiliani G."/>
            <person name="Scali E."/>
        </authorList>
    </citation>
    <scope>NUCLEOTIDE SEQUENCE [LARGE SCALE GENOMIC DNA]</scope>
    <source>
        <strain evidence="9 10">BM-138-000479</strain>
    </source>
</reference>
<feature type="transmembrane region" description="Helical" evidence="8">
    <location>
        <begin position="27"/>
        <end position="43"/>
    </location>
</feature>
<evidence type="ECO:0000256" key="7">
    <source>
        <dbReference type="RuleBase" id="RU000461"/>
    </source>
</evidence>
<name>A0ABR2XIX8_9PEZI</name>
<proteinExistence type="inferred from homology"/>
<protein>
    <recommendedName>
        <fullName evidence="11">Cytochrome P450</fullName>
    </recommendedName>
</protein>
<comment type="caution">
    <text evidence="9">The sequence shown here is derived from an EMBL/GenBank/DDBJ whole genome shotgun (WGS) entry which is preliminary data.</text>
</comment>
<dbReference type="InterPro" id="IPR017972">
    <property type="entry name" value="Cyt_P450_CS"/>
</dbReference>
<gene>
    <name evidence="9" type="ORF">SCAR479_09420</name>
</gene>
<evidence type="ECO:0000256" key="1">
    <source>
        <dbReference type="ARBA" id="ARBA00001971"/>
    </source>
</evidence>
<accession>A0ABR2XIX8</accession>
<dbReference type="PANTHER" id="PTHR46206">
    <property type="entry name" value="CYTOCHROME P450"/>
    <property type="match status" value="1"/>
</dbReference>
<keyword evidence="5 7" id="KW-0408">Iron</keyword>
<organism evidence="9 10">
    <name type="scientific">Seiridium cardinale</name>
    <dbReference type="NCBI Taxonomy" id="138064"/>
    <lineage>
        <taxon>Eukaryota</taxon>
        <taxon>Fungi</taxon>
        <taxon>Dikarya</taxon>
        <taxon>Ascomycota</taxon>
        <taxon>Pezizomycotina</taxon>
        <taxon>Sordariomycetes</taxon>
        <taxon>Xylariomycetidae</taxon>
        <taxon>Amphisphaeriales</taxon>
        <taxon>Sporocadaceae</taxon>
        <taxon>Seiridium</taxon>
    </lineage>
</organism>
<dbReference type="InterPro" id="IPR002403">
    <property type="entry name" value="Cyt_P450_E_grp-IV"/>
</dbReference>
<keyword evidence="4 7" id="KW-0560">Oxidoreductase</keyword>
<keyword evidence="8" id="KW-1133">Transmembrane helix</keyword>
<keyword evidence="3 7" id="KW-0479">Metal-binding</keyword>
<evidence type="ECO:0000256" key="2">
    <source>
        <dbReference type="ARBA" id="ARBA00010617"/>
    </source>
</evidence>
<dbReference type="PRINTS" id="PR00465">
    <property type="entry name" value="EP450IV"/>
</dbReference>
<evidence type="ECO:0000256" key="5">
    <source>
        <dbReference type="ARBA" id="ARBA00023004"/>
    </source>
</evidence>
<dbReference type="PROSITE" id="PS00086">
    <property type="entry name" value="CYTOCHROME_P450"/>
    <property type="match status" value="1"/>
</dbReference>
<dbReference type="CDD" id="cd11041">
    <property type="entry name" value="CYP503A1-like"/>
    <property type="match status" value="1"/>
</dbReference>
<dbReference type="EMBL" id="JARVKM010000047">
    <property type="protein sequence ID" value="KAK9773779.1"/>
    <property type="molecule type" value="Genomic_DNA"/>
</dbReference>
<sequence length="516" mass="58887">MEAIQSASNVTSTLDLPLPGVIIGKNLSYYAIIAATLFLVWLFQPSKQNGVSAPLYKASRMKWMFSADSLVRDSYNKFRDQVYQIKATEGVRTLIPAKLISELKGLPEDVLSTSEAINEAMLVEYTKFTFGNHADTMHLLLKSKLSQQIGRLVPRLKAELEYIERTEFRECKEWTPMTIQPFVLRAVSRLSGSVFVGADLGRTEEWMDLSINFAIRAFIAVVKLQFFPTWVRPIAKHLVSELRAIDRDVTKAQQLLKPIIDQRLLDEELDPSGERPDDFVQWLLDALPQEQKRDYYMQAKLHLILCAAAIHTTSNLATDCIYDLATYPEHQEILREEARSVLEDGDGWTRKESMAKLKKMDSFVKESQRLTGNVNEASFIRKVVKPIDLSDGTHLPPGTNLLAPQIGFSHDERYFQDPEVFDGLRFWKMRHQSEEAANRWQFTSIGDYNINFGIGKHACPGRFFAGNEIKVILAHLVLNYDIKLKEGEGRPEPMMFMMSKTANSKAEILFKRRTVA</sequence>
<evidence type="ECO:0000256" key="3">
    <source>
        <dbReference type="ARBA" id="ARBA00022723"/>
    </source>
</evidence>